<proteinExistence type="predicted"/>
<accession>A0ABU4W7N9</accession>
<sequence>MSELFNIKKGDIISITGAGGKTSLMFYLANKLKEKGSVLVATTTKIFKPETIENNSFIFIYPEEIESLSPQDNFIHVFCPKIENNKICSADFSDLNRLKAFFDFILIEADGSANKPLKGWKDNEPNIYPKTTKTIAVVDITALNKEKNPNTIHRFDLFQKQYPNLNKTIEKNDYIGYINSNTFFKGSFQEKILFFNKIESLDSFENFFNIVNNIDFNSKIYFGSILEKEIFLFKNITPIILAAGFSKRFLGNKLEFKLKNNKSILEKTLSNISKLNFKEKILIGKNTSQKELSKKYNFIYVNNIAPELGQSHSVILGAQKATLNGFLFIPGDMPFLTKKTIITLVYKFQSHNQIIVPFVNNEKKAPVLFPYYYLKDLINLKGDNGGRKILKKEKFIKCNFENSLEFFDIDTQEDLKKIELLED</sequence>
<dbReference type="InterPro" id="IPR025877">
    <property type="entry name" value="MobA-like_NTP_Trfase"/>
</dbReference>
<dbReference type="Proteomes" id="UP001279681">
    <property type="component" value="Unassembled WGS sequence"/>
</dbReference>
<dbReference type="PANTHER" id="PTHR43777">
    <property type="entry name" value="MOLYBDENUM COFACTOR CYTIDYLYLTRANSFERASE"/>
    <property type="match status" value="1"/>
</dbReference>
<dbReference type="EMBL" id="JAVIKH010000003">
    <property type="protein sequence ID" value="MDX8335536.1"/>
    <property type="molecule type" value="Genomic_DNA"/>
</dbReference>
<keyword evidence="3" id="KW-1185">Reference proteome</keyword>
<protein>
    <submittedName>
        <fullName evidence="2">Selenium cofactor biosynthesis protein YqeC</fullName>
    </submittedName>
</protein>
<organism evidence="2 3">
    <name type="scientific">Candidatus Cetobacterium colombiensis</name>
    <dbReference type="NCBI Taxonomy" id="3073100"/>
    <lineage>
        <taxon>Bacteria</taxon>
        <taxon>Fusobacteriati</taxon>
        <taxon>Fusobacteriota</taxon>
        <taxon>Fusobacteriia</taxon>
        <taxon>Fusobacteriales</taxon>
        <taxon>Fusobacteriaceae</taxon>
        <taxon>Cetobacterium</taxon>
    </lineage>
</organism>
<gene>
    <name evidence="2" type="primary">yqeC</name>
    <name evidence="2" type="ORF">RFV38_03315</name>
</gene>
<dbReference type="SUPFAM" id="SSF53448">
    <property type="entry name" value="Nucleotide-diphospho-sugar transferases"/>
    <property type="match status" value="1"/>
</dbReference>
<dbReference type="RefSeq" id="WP_320312945.1">
    <property type="nucleotide sequence ID" value="NZ_JAVIKH010000003.1"/>
</dbReference>
<reference evidence="3" key="1">
    <citation type="submission" date="2023-07" db="EMBL/GenBank/DDBJ databases">
        <authorList>
            <person name="Colorado M.A."/>
            <person name="Villamil L.M."/>
            <person name="Melo J.F."/>
            <person name="Rodriguez J.A."/>
            <person name="Ruiz R.Y."/>
        </authorList>
    </citation>
    <scope>NUCLEOTIDE SEQUENCE [LARGE SCALE GENOMIC DNA]</scope>
    <source>
        <strain evidence="3">C33</strain>
    </source>
</reference>
<dbReference type="InterPro" id="IPR029044">
    <property type="entry name" value="Nucleotide-diphossugar_trans"/>
</dbReference>
<dbReference type="PANTHER" id="PTHR43777:SF1">
    <property type="entry name" value="MOLYBDENUM COFACTOR CYTIDYLYLTRANSFERASE"/>
    <property type="match status" value="1"/>
</dbReference>
<dbReference type="Gene3D" id="3.90.550.10">
    <property type="entry name" value="Spore Coat Polysaccharide Biosynthesis Protein SpsA, Chain A"/>
    <property type="match status" value="1"/>
</dbReference>
<evidence type="ECO:0000313" key="2">
    <source>
        <dbReference type="EMBL" id="MDX8335536.1"/>
    </source>
</evidence>
<dbReference type="InterPro" id="IPR017587">
    <property type="entry name" value="YqeC"/>
</dbReference>
<comment type="caution">
    <text evidence="2">The sequence shown here is derived from an EMBL/GenBank/DDBJ whole genome shotgun (WGS) entry which is preliminary data.</text>
</comment>
<dbReference type="Pfam" id="PF19842">
    <property type="entry name" value="YqeC"/>
    <property type="match status" value="1"/>
</dbReference>
<dbReference type="NCBIfam" id="TIGR03172">
    <property type="entry name" value="selenium cofactor biosynthesis protein YqeC"/>
    <property type="match status" value="1"/>
</dbReference>
<evidence type="ECO:0000259" key="1">
    <source>
        <dbReference type="Pfam" id="PF12804"/>
    </source>
</evidence>
<dbReference type="CDD" id="cd04182">
    <property type="entry name" value="GT_2_like_f"/>
    <property type="match status" value="1"/>
</dbReference>
<feature type="domain" description="MobA-like NTP transferase" evidence="1">
    <location>
        <begin position="239"/>
        <end position="392"/>
    </location>
</feature>
<evidence type="ECO:0000313" key="3">
    <source>
        <dbReference type="Proteomes" id="UP001279681"/>
    </source>
</evidence>
<dbReference type="Pfam" id="PF12804">
    <property type="entry name" value="NTP_transf_3"/>
    <property type="match status" value="1"/>
</dbReference>
<name>A0ABU4W7N9_9FUSO</name>